<dbReference type="PANTHER" id="PTHR30383">
    <property type="entry name" value="THIOESTERASE 1/PROTEASE 1/LYSOPHOSPHOLIPASE L1"/>
    <property type="match status" value="1"/>
</dbReference>
<sequence>MKLNFKDSILFIGDSVTDVGRDRTNAVDLGQGYPLMIATALKERYAELELSFSNRGIGGDKLKDMAARWEADCLSLNPTVVSILIGINDTWHAVGQDQFGSQEDLQQFEQLYRTLLTTLVENSVRQIILMEPFVLPYPINREMWRSDLDPRIQVVRKLAYEFQADLIPLDGLLNAIGIKQGVALLTGEDGVHPTQKGHELIAKMWLDAVEKEC</sequence>
<dbReference type="Proteomes" id="UP000199481">
    <property type="component" value="Unassembled WGS sequence"/>
</dbReference>
<keyword evidence="3" id="KW-1185">Reference proteome</keyword>
<evidence type="ECO:0000313" key="2">
    <source>
        <dbReference type="EMBL" id="SDQ22615.1"/>
    </source>
</evidence>
<dbReference type="Gene3D" id="3.40.50.1110">
    <property type="entry name" value="SGNH hydrolase"/>
    <property type="match status" value="1"/>
</dbReference>
<dbReference type="CDD" id="cd01834">
    <property type="entry name" value="SGNH_hydrolase_like_2"/>
    <property type="match status" value="1"/>
</dbReference>
<organism evidence="2 3">
    <name type="scientific">Carnobacterium viridans</name>
    <dbReference type="NCBI Taxonomy" id="174587"/>
    <lineage>
        <taxon>Bacteria</taxon>
        <taxon>Bacillati</taxon>
        <taxon>Bacillota</taxon>
        <taxon>Bacilli</taxon>
        <taxon>Lactobacillales</taxon>
        <taxon>Carnobacteriaceae</taxon>
        <taxon>Carnobacterium</taxon>
    </lineage>
</organism>
<reference evidence="3" key="1">
    <citation type="submission" date="2016-10" db="EMBL/GenBank/DDBJ databases">
        <authorList>
            <person name="Varghese N."/>
            <person name="Submissions S."/>
        </authorList>
    </citation>
    <scope>NUCLEOTIDE SEQUENCE [LARGE SCALE GENOMIC DNA]</scope>
    <source>
        <strain evidence="3">MPL-11</strain>
    </source>
</reference>
<dbReference type="SUPFAM" id="SSF52266">
    <property type="entry name" value="SGNH hydrolase"/>
    <property type="match status" value="1"/>
</dbReference>
<dbReference type="RefSeq" id="WP_089976376.1">
    <property type="nucleotide sequence ID" value="NZ_CP084916.1"/>
</dbReference>
<protein>
    <submittedName>
        <fullName evidence="2">Lysophospholipase L1</fullName>
    </submittedName>
</protein>
<dbReference type="EMBL" id="FNJW01000008">
    <property type="protein sequence ID" value="SDQ22615.1"/>
    <property type="molecule type" value="Genomic_DNA"/>
</dbReference>
<dbReference type="Pfam" id="PF13472">
    <property type="entry name" value="Lipase_GDSL_2"/>
    <property type="match status" value="1"/>
</dbReference>
<dbReference type="PANTHER" id="PTHR30383:SF5">
    <property type="entry name" value="SGNH HYDROLASE-TYPE ESTERASE DOMAIN-CONTAINING PROTEIN"/>
    <property type="match status" value="1"/>
</dbReference>
<evidence type="ECO:0000259" key="1">
    <source>
        <dbReference type="Pfam" id="PF13472"/>
    </source>
</evidence>
<name>A0A1H0Z589_9LACT</name>
<dbReference type="GO" id="GO:0004622">
    <property type="term" value="F:phosphatidylcholine lysophospholipase activity"/>
    <property type="evidence" value="ECO:0007669"/>
    <property type="project" value="TreeGrafter"/>
</dbReference>
<dbReference type="AlphaFoldDB" id="A0A1H0Z589"/>
<dbReference type="InterPro" id="IPR036514">
    <property type="entry name" value="SGNH_hydro_sf"/>
</dbReference>
<dbReference type="InterPro" id="IPR013830">
    <property type="entry name" value="SGNH_hydro"/>
</dbReference>
<dbReference type="InterPro" id="IPR051532">
    <property type="entry name" value="Ester_Hydrolysis_Enzymes"/>
</dbReference>
<proteinExistence type="predicted"/>
<evidence type="ECO:0000313" key="3">
    <source>
        <dbReference type="Proteomes" id="UP000199481"/>
    </source>
</evidence>
<dbReference type="OrthoDB" id="9794725at2"/>
<feature type="domain" description="SGNH hydrolase-type esterase" evidence="1">
    <location>
        <begin position="11"/>
        <end position="200"/>
    </location>
</feature>
<gene>
    <name evidence="2" type="ORF">SAMN04487752_1332</name>
</gene>
<accession>A0A1H0Z589</accession>